<protein>
    <submittedName>
        <fullName evidence="2">Transmembrane protein</fullName>
    </submittedName>
</protein>
<accession>A0A6G8MZA9</accession>
<feature type="transmembrane region" description="Helical" evidence="1">
    <location>
        <begin position="12"/>
        <end position="30"/>
    </location>
</feature>
<organism evidence="2 3">
    <name type="scientific">Cedratvirus kamchatka</name>
    <dbReference type="NCBI Taxonomy" id="2716914"/>
    <lineage>
        <taxon>Viruses</taxon>
        <taxon>Pithoviruses</taxon>
        <taxon>Orthocedratvirinae</taxon>
        <taxon>Alphacedratvirus</taxon>
        <taxon>Alphacedratvirus rossiense</taxon>
    </lineage>
</organism>
<reference evidence="2" key="1">
    <citation type="submission" date="2019-12" db="EMBL/GenBank/DDBJ databases">
        <title>The DNA Methylation Landscape of Giant Viruses.</title>
        <authorList>
            <person name="Jeudy S."/>
            <person name="Rigou S."/>
            <person name="Alempic J.-M."/>
            <person name="Claverie J.-M."/>
            <person name="Abergel C."/>
            <person name="Legendre M."/>
        </authorList>
    </citation>
    <scope>NUCLEOTIDE SEQUENCE</scope>
    <source>
        <strain evidence="2">P4</strain>
    </source>
</reference>
<name>A0A6G8MZA9_9VIRU</name>
<keyword evidence="3" id="KW-1185">Reference proteome</keyword>
<feature type="transmembrane region" description="Helical" evidence="1">
    <location>
        <begin position="51"/>
        <end position="68"/>
    </location>
</feature>
<gene>
    <name evidence="2" type="primary">ck483</name>
</gene>
<evidence type="ECO:0000256" key="1">
    <source>
        <dbReference type="SAM" id="Phobius"/>
    </source>
</evidence>
<sequence length="73" mass="8281">MSHPRFKVIGDAYLAGYKICAIPIGMAIGYEESLRKQPFSVGLFRMACKSLLYAALYPVSMPYMLYNFPDVKH</sequence>
<keyword evidence="1 2" id="KW-0812">Transmembrane</keyword>
<keyword evidence="1" id="KW-1133">Transmembrane helix</keyword>
<dbReference type="Proteomes" id="UP001224087">
    <property type="component" value="Segment"/>
</dbReference>
<dbReference type="EMBL" id="MN873693">
    <property type="protein sequence ID" value="QIN54608.1"/>
    <property type="molecule type" value="Genomic_DNA"/>
</dbReference>
<evidence type="ECO:0000313" key="2">
    <source>
        <dbReference type="EMBL" id="QIN54608.1"/>
    </source>
</evidence>
<proteinExistence type="predicted"/>
<evidence type="ECO:0000313" key="3">
    <source>
        <dbReference type="Proteomes" id="UP001224087"/>
    </source>
</evidence>
<keyword evidence="1" id="KW-0472">Membrane</keyword>